<proteinExistence type="predicted"/>
<dbReference type="EMBL" id="AEAI01004539">
    <property type="protein sequence ID" value="EGH49652.1"/>
    <property type="molecule type" value="Genomic_DNA"/>
</dbReference>
<accession>F3GRE9</accession>
<gene>
    <name evidence="2" type="ORF">PSYPI_47598</name>
</gene>
<keyword evidence="3" id="KW-1185">Reference proteome</keyword>
<dbReference type="GO" id="GO:0016787">
    <property type="term" value="F:hydrolase activity"/>
    <property type="evidence" value="ECO:0007669"/>
    <property type="project" value="UniProtKB-KW"/>
</dbReference>
<feature type="non-terminal residue" evidence="2">
    <location>
        <position position="40"/>
    </location>
</feature>
<feature type="domain" description="Amidase" evidence="1">
    <location>
        <begin position="1"/>
        <end position="39"/>
    </location>
</feature>
<keyword evidence="2" id="KW-0378">Hydrolase</keyword>
<dbReference type="PANTHER" id="PTHR11895">
    <property type="entry name" value="TRANSAMIDASE"/>
    <property type="match status" value="1"/>
</dbReference>
<protein>
    <submittedName>
        <fullName evidence="2">Allophanate hydrolase</fullName>
    </submittedName>
</protein>
<evidence type="ECO:0000313" key="3">
    <source>
        <dbReference type="Proteomes" id="UP000004986"/>
    </source>
</evidence>
<feature type="non-terminal residue" evidence="2">
    <location>
        <position position="1"/>
    </location>
</feature>
<dbReference type="InterPro" id="IPR036928">
    <property type="entry name" value="AS_sf"/>
</dbReference>
<dbReference type="PANTHER" id="PTHR11895:SF169">
    <property type="entry name" value="GLUTAMYL-TRNA(GLN) AMIDOTRANSFERASE"/>
    <property type="match status" value="1"/>
</dbReference>
<dbReference type="InterPro" id="IPR000120">
    <property type="entry name" value="Amidase"/>
</dbReference>
<dbReference type="Pfam" id="PF01425">
    <property type="entry name" value="Amidase"/>
    <property type="match status" value="1"/>
</dbReference>
<dbReference type="AlphaFoldDB" id="F3GRE9"/>
<evidence type="ECO:0000259" key="1">
    <source>
        <dbReference type="Pfam" id="PF01425"/>
    </source>
</evidence>
<organism evidence="2 3">
    <name type="scientific">Pseudomonas syringae pv. pisi str. 1704B</name>
    <dbReference type="NCBI Taxonomy" id="629263"/>
    <lineage>
        <taxon>Bacteria</taxon>
        <taxon>Pseudomonadati</taxon>
        <taxon>Pseudomonadota</taxon>
        <taxon>Gammaproteobacteria</taxon>
        <taxon>Pseudomonadales</taxon>
        <taxon>Pseudomonadaceae</taxon>
        <taxon>Pseudomonas</taxon>
        <taxon>Pseudomonas syringae</taxon>
    </lineage>
</organism>
<sequence>AVARGYVSFALGTDTAGSGRVPAGFNGIVGLKPSLGLFSS</sequence>
<dbReference type="InterPro" id="IPR023631">
    <property type="entry name" value="Amidase_dom"/>
</dbReference>
<comment type="caution">
    <text evidence="2">The sequence shown here is derived from an EMBL/GenBank/DDBJ whole genome shotgun (WGS) entry which is preliminary data.</text>
</comment>
<dbReference type="Proteomes" id="UP000004986">
    <property type="component" value="Unassembled WGS sequence"/>
</dbReference>
<dbReference type="Gene3D" id="3.90.1300.10">
    <property type="entry name" value="Amidase signature (AS) domain"/>
    <property type="match status" value="1"/>
</dbReference>
<evidence type="ECO:0000313" key="2">
    <source>
        <dbReference type="EMBL" id="EGH49652.1"/>
    </source>
</evidence>
<name>F3GRE9_PSESJ</name>
<reference evidence="2 3" key="1">
    <citation type="journal article" date="2011" name="PLoS Pathog.">
        <title>Dynamic evolution of pathogenicity revealed by sequencing and comparative genomics of 19 Pseudomonas syringae isolates.</title>
        <authorList>
            <person name="Baltrus D.A."/>
            <person name="Nishimura M.T."/>
            <person name="Romanchuk A."/>
            <person name="Chang J.H."/>
            <person name="Mukhtar M.S."/>
            <person name="Cherkis K."/>
            <person name="Roach J."/>
            <person name="Grant S.R."/>
            <person name="Jones C.D."/>
            <person name="Dangl J.L."/>
        </authorList>
    </citation>
    <scope>NUCLEOTIDE SEQUENCE [LARGE SCALE GENOMIC DNA]</scope>
    <source>
        <strain evidence="2 3">1704B</strain>
    </source>
</reference>
<dbReference type="SUPFAM" id="SSF75304">
    <property type="entry name" value="Amidase signature (AS) enzymes"/>
    <property type="match status" value="1"/>
</dbReference>